<proteinExistence type="predicted"/>
<sequence length="161" mass="15746">MSDKTPGTPYGPAAPPSAAAAPVAAPVSMPTPADAPTLADDVVARARAGMRTAARVLGLTAIGLLVAFVILVVVDQAGGPVADITEPVGGILGIGSPLLAVVALNILVWRALVPGLARLAPSTRVVAIVGIGLAIAGASVVLLAGLLWAGVIAILLLEGFS</sequence>
<organism evidence="2 3">
    <name type="scientific">Microcella daejeonensis</name>
    <dbReference type="NCBI Taxonomy" id="2994971"/>
    <lineage>
        <taxon>Bacteria</taxon>
        <taxon>Bacillati</taxon>
        <taxon>Actinomycetota</taxon>
        <taxon>Actinomycetes</taxon>
        <taxon>Micrococcales</taxon>
        <taxon>Microbacteriaceae</taxon>
        <taxon>Microcella</taxon>
    </lineage>
</organism>
<accession>A0A9E8MLG1</accession>
<name>A0A9E8MLG1_9MICO</name>
<evidence type="ECO:0000313" key="2">
    <source>
        <dbReference type="EMBL" id="WAB81686.1"/>
    </source>
</evidence>
<dbReference type="KEGG" id="mdb:OVN18_01305"/>
<evidence type="ECO:0000313" key="3">
    <source>
        <dbReference type="Proteomes" id="UP001164706"/>
    </source>
</evidence>
<keyword evidence="1" id="KW-0472">Membrane</keyword>
<reference evidence="2" key="1">
    <citation type="submission" date="2022-11" db="EMBL/GenBank/DDBJ databases">
        <title>Description of Microcella daejonensis nov. sp, isolated from riverside soil.</title>
        <authorList>
            <person name="Molina K.M."/>
            <person name="Kim S.B."/>
        </authorList>
    </citation>
    <scope>NUCLEOTIDE SEQUENCE</scope>
    <source>
        <strain evidence="2">MMS21-STM12</strain>
    </source>
</reference>
<dbReference type="Proteomes" id="UP001164706">
    <property type="component" value="Chromosome"/>
</dbReference>
<protein>
    <submittedName>
        <fullName evidence="2">Uncharacterized protein</fullName>
    </submittedName>
</protein>
<feature type="transmembrane region" description="Helical" evidence="1">
    <location>
        <begin position="56"/>
        <end position="74"/>
    </location>
</feature>
<dbReference type="EMBL" id="CP113089">
    <property type="protein sequence ID" value="WAB81686.1"/>
    <property type="molecule type" value="Genomic_DNA"/>
</dbReference>
<dbReference type="RefSeq" id="WP_267781471.1">
    <property type="nucleotide sequence ID" value="NZ_CP113089.1"/>
</dbReference>
<keyword evidence="1" id="KW-0812">Transmembrane</keyword>
<keyword evidence="1" id="KW-1133">Transmembrane helix</keyword>
<feature type="transmembrane region" description="Helical" evidence="1">
    <location>
        <begin position="125"/>
        <end position="157"/>
    </location>
</feature>
<evidence type="ECO:0000256" key="1">
    <source>
        <dbReference type="SAM" id="Phobius"/>
    </source>
</evidence>
<feature type="transmembrane region" description="Helical" evidence="1">
    <location>
        <begin position="94"/>
        <end position="113"/>
    </location>
</feature>
<dbReference type="AlphaFoldDB" id="A0A9E8MLG1"/>
<gene>
    <name evidence="2" type="ORF">OVN18_01305</name>
</gene>
<keyword evidence="3" id="KW-1185">Reference proteome</keyword>